<protein>
    <submittedName>
        <fullName evidence="1">Phosphatidylinositol 3-kinase regulatory subunit gamma</fullName>
    </submittedName>
</protein>
<dbReference type="AlphaFoldDB" id="A0A4D9E0Z4"/>
<reference evidence="1 2" key="2">
    <citation type="submission" date="2019-04" db="EMBL/GenBank/DDBJ databases">
        <title>The genome sequence of big-headed turtle.</title>
        <authorList>
            <person name="Gong S."/>
        </authorList>
    </citation>
    <scope>NUCLEOTIDE SEQUENCE [LARGE SCALE GENOMIC DNA]</scope>
    <source>
        <strain evidence="1">DO16091913</strain>
        <tissue evidence="1">Muscle</tissue>
    </source>
</reference>
<accession>A0A4D9E0Z4</accession>
<keyword evidence="2" id="KW-1185">Reference proteome</keyword>
<sequence length="127" mass="13574">MPPGTLLGSRLGTETGPKPRSWCQWRAAGKEQNRVAAASGACEGTALGLLGVGFWLHLPPVHVSATCRAVLGVGRHSHTHWAAPPPLHTGASLSRPPTWSCFEAEAWYEQLLLPDTCPPPPPGSWRL</sequence>
<reference evidence="1 2" key="1">
    <citation type="submission" date="2019-04" db="EMBL/GenBank/DDBJ databases">
        <title>Draft genome of the big-headed turtle Platysternon megacephalum.</title>
        <authorList>
            <person name="Gong S."/>
        </authorList>
    </citation>
    <scope>NUCLEOTIDE SEQUENCE [LARGE SCALE GENOMIC DNA]</scope>
    <source>
        <strain evidence="1">DO16091913</strain>
        <tissue evidence="1">Muscle</tissue>
    </source>
</reference>
<dbReference type="EMBL" id="QXTE01000170">
    <property type="protein sequence ID" value="TFK02947.1"/>
    <property type="molecule type" value="Genomic_DNA"/>
</dbReference>
<dbReference type="Proteomes" id="UP000297703">
    <property type="component" value="Unassembled WGS sequence"/>
</dbReference>
<organism evidence="1 2">
    <name type="scientific">Platysternon megacephalum</name>
    <name type="common">big-headed turtle</name>
    <dbReference type="NCBI Taxonomy" id="55544"/>
    <lineage>
        <taxon>Eukaryota</taxon>
        <taxon>Metazoa</taxon>
        <taxon>Chordata</taxon>
        <taxon>Craniata</taxon>
        <taxon>Vertebrata</taxon>
        <taxon>Euteleostomi</taxon>
        <taxon>Archelosauria</taxon>
        <taxon>Testudinata</taxon>
        <taxon>Testudines</taxon>
        <taxon>Cryptodira</taxon>
        <taxon>Durocryptodira</taxon>
        <taxon>Testudinoidea</taxon>
        <taxon>Platysternidae</taxon>
        <taxon>Platysternon</taxon>
    </lineage>
</organism>
<comment type="caution">
    <text evidence="1">The sequence shown here is derived from an EMBL/GenBank/DDBJ whole genome shotgun (WGS) entry which is preliminary data.</text>
</comment>
<gene>
    <name evidence="1" type="ORF">DR999_PMT14675</name>
</gene>
<proteinExistence type="predicted"/>
<name>A0A4D9E0Z4_9SAUR</name>
<evidence type="ECO:0000313" key="2">
    <source>
        <dbReference type="Proteomes" id="UP000297703"/>
    </source>
</evidence>
<evidence type="ECO:0000313" key="1">
    <source>
        <dbReference type="EMBL" id="TFK02947.1"/>
    </source>
</evidence>